<dbReference type="SUPFAM" id="SSF109604">
    <property type="entry name" value="HD-domain/PDEase-like"/>
    <property type="match status" value="1"/>
</dbReference>
<reference evidence="4" key="1">
    <citation type="submission" date="2022-12" db="EMBL/GenBank/DDBJ databases">
        <title>Reference genome sequencing for broad-spectrum identification of bacterial and archaeal isolates by mass spectrometry.</title>
        <authorList>
            <person name="Sekiguchi Y."/>
            <person name="Tourlousse D.M."/>
        </authorList>
    </citation>
    <scope>NUCLEOTIDE SEQUENCE</scope>
    <source>
        <strain evidence="4">ASRB1</strain>
    </source>
</reference>
<organism evidence="4 5">
    <name type="scientific">Desulforhabdus amnigena</name>
    <dbReference type="NCBI Taxonomy" id="40218"/>
    <lineage>
        <taxon>Bacteria</taxon>
        <taxon>Pseudomonadati</taxon>
        <taxon>Thermodesulfobacteriota</taxon>
        <taxon>Syntrophobacteria</taxon>
        <taxon>Syntrophobacterales</taxon>
        <taxon>Syntrophobacteraceae</taxon>
        <taxon>Desulforhabdus</taxon>
    </lineage>
</organism>
<dbReference type="Gene3D" id="1.10.3210.10">
    <property type="entry name" value="Hypothetical protein af1432"/>
    <property type="match status" value="1"/>
</dbReference>
<keyword evidence="1" id="KW-0479">Metal-binding</keyword>
<gene>
    <name evidence="4" type="ORF">DAMNIGENAA_03580</name>
</gene>
<evidence type="ECO:0000256" key="1">
    <source>
        <dbReference type="ARBA" id="ARBA00022723"/>
    </source>
</evidence>
<evidence type="ECO:0000313" key="4">
    <source>
        <dbReference type="EMBL" id="GLI32925.1"/>
    </source>
</evidence>
<protein>
    <submittedName>
        <fullName evidence="4">Hydrolase</fullName>
    </submittedName>
</protein>
<keyword evidence="5" id="KW-1185">Reference proteome</keyword>
<proteinExistence type="predicted"/>
<dbReference type="Pfam" id="PF13023">
    <property type="entry name" value="HD_3"/>
    <property type="match status" value="1"/>
</dbReference>
<dbReference type="AlphaFoldDB" id="A0A9W6CZC4"/>
<keyword evidence="2 4" id="KW-0378">Hydrolase</keyword>
<evidence type="ECO:0000259" key="3">
    <source>
        <dbReference type="Pfam" id="PF13023"/>
    </source>
</evidence>
<comment type="caution">
    <text evidence="4">The sequence shown here is derived from an EMBL/GenBank/DDBJ whole genome shotgun (WGS) entry which is preliminary data.</text>
</comment>
<dbReference type="GO" id="GO:0005737">
    <property type="term" value="C:cytoplasm"/>
    <property type="evidence" value="ECO:0007669"/>
    <property type="project" value="TreeGrafter"/>
</dbReference>
<dbReference type="EMBL" id="BSDR01000001">
    <property type="protein sequence ID" value="GLI32925.1"/>
    <property type="molecule type" value="Genomic_DNA"/>
</dbReference>
<dbReference type="RefSeq" id="WP_281791944.1">
    <property type="nucleotide sequence ID" value="NZ_BSDR01000001.1"/>
</dbReference>
<feature type="domain" description="HD" evidence="3">
    <location>
        <begin position="16"/>
        <end position="179"/>
    </location>
</feature>
<dbReference type="InterPro" id="IPR006674">
    <property type="entry name" value="HD_domain"/>
</dbReference>
<sequence>MNVNRLKMQIEFIVEMDKLKRVVRQTLLADASRQENSAEHSWHIAIMAFLLQEYAEVKPLDIFRVVKMLLIHDLVEIDAGDTYCYDVTANQNKAEREQKAADRLFNMLPPDQSEELHALWNEFESGVTPESRYAAALDRLQPLLNNYITGGKMWQKHGVKKSQVISRNQRIEAGAPDLWKYALELIDDAVAGKMLSE</sequence>
<name>A0A9W6CZC4_9BACT</name>
<dbReference type="PANTHER" id="PTHR11845:SF13">
    <property type="entry name" value="5'-DEOXYNUCLEOTIDASE HDDC2"/>
    <property type="match status" value="1"/>
</dbReference>
<dbReference type="GO" id="GO:0002953">
    <property type="term" value="F:5'-deoxynucleotidase activity"/>
    <property type="evidence" value="ECO:0007669"/>
    <property type="project" value="InterPro"/>
</dbReference>
<dbReference type="InterPro" id="IPR039356">
    <property type="entry name" value="YfbR/HDDC2"/>
</dbReference>
<accession>A0A9W6CZC4</accession>
<evidence type="ECO:0000256" key="2">
    <source>
        <dbReference type="ARBA" id="ARBA00022801"/>
    </source>
</evidence>
<dbReference type="PANTHER" id="PTHR11845">
    <property type="entry name" value="5'-DEOXYNUCLEOTIDASE HDDC2"/>
    <property type="match status" value="1"/>
</dbReference>
<evidence type="ECO:0000313" key="5">
    <source>
        <dbReference type="Proteomes" id="UP001144372"/>
    </source>
</evidence>
<dbReference type="Proteomes" id="UP001144372">
    <property type="component" value="Unassembled WGS sequence"/>
</dbReference>
<dbReference type="GO" id="GO:0046872">
    <property type="term" value="F:metal ion binding"/>
    <property type="evidence" value="ECO:0007669"/>
    <property type="project" value="UniProtKB-KW"/>
</dbReference>